<sequence>MLDIAGIFDQAKFTGVLCNGIFGFGVDGPQAQSDAITAIAHVLAPGGWLLIGWNTDRGPDPMERPEIAHWFRRDQVGIIPSRQRVAGTTHVYDLLRRLPE</sequence>
<comment type="caution">
    <text evidence="1">The sequence shown here is derived from an EMBL/GenBank/DDBJ whole genome shotgun (WGS) entry which is preliminary data.</text>
</comment>
<dbReference type="EMBL" id="JBHTLQ010000092">
    <property type="protein sequence ID" value="MFD1192923.1"/>
    <property type="molecule type" value="Genomic_DNA"/>
</dbReference>
<dbReference type="SUPFAM" id="SSF53335">
    <property type="entry name" value="S-adenosyl-L-methionine-dependent methyltransferases"/>
    <property type="match status" value="1"/>
</dbReference>
<dbReference type="InterPro" id="IPR029063">
    <property type="entry name" value="SAM-dependent_MTases_sf"/>
</dbReference>
<proteinExistence type="predicted"/>
<dbReference type="RefSeq" id="WP_377354833.1">
    <property type="nucleotide sequence ID" value="NZ_JBHTLQ010000092.1"/>
</dbReference>
<evidence type="ECO:0008006" key="3">
    <source>
        <dbReference type="Google" id="ProtNLM"/>
    </source>
</evidence>
<evidence type="ECO:0000313" key="2">
    <source>
        <dbReference type="Proteomes" id="UP001597216"/>
    </source>
</evidence>
<gene>
    <name evidence="1" type="ORF">ACFQ27_20205</name>
</gene>
<reference evidence="2" key="1">
    <citation type="journal article" date="2019" name="Int. J. Syst. Evol. Microbiol.">
        <title>The Global Catalogue of Microorganisms (GCM) 10K type strain sequencing project: providing services to taxonomists for standard genome sequencing and annotation.</title>
        <authorList>
            <consortium name="The Broad Institute Genomics Platform"/>
            <consortium name="The Broad Institute Genome Sequencing Center for Infectious Disease"/>
            <person name="Wu L."/>
            <person name="Ma J."/>
        </authorList>
    </citation>
    <scope>NUCLEOTIDE SEQUENCE [LARGE SCALE GENOMIC DNA]</scope>
    <source>
        <strain evidence="2">CCUG 55074</strain>
    </source>
</reference>
<organism evidence="1 2">
    <name type="scientific">Phenylobacterium conjunctum</name>
    <dbReference type="NCBI Taxonomy" id="1298959"/>
    <lineage>
        <taxon>Bacteria</taxon>
        <taxon>Pseudomonadati</taxon>
        <taxon>Pseudomonadota</taxon>
        <taxon>Alphaproteobacteria</taxon>
        <taxon>Caulobacterales</taxon>
        <taxon>Caulobacteraceae</taxon>
        <taxon>Phenylobacterium</taxon>
    </lineage>
</organism>
<protein>
    <recommendedName>
        <fullName evidence="3">Methyltransferase domain-containing protein</fullName>
    </recommendedName>
</protein>
<dbReference type="Proteomes" id="UP001597216">
    <property type="component" value="Unassembled WGS sequence"/>
</dbReference>
<accession>A0ABW3T7C0</accession>
<keyword evidence="2" id="KW-1185">Reference proteome</keyword>
<dbReference type="Gene3D" id="3.40.50.150">
    <property type="entry name" value="Vaccinia Virus protein VP39"/>
    <property type="match status" value="1"/>
</dbReference>
<name>A0ABW3T7C0_9CAUL</name>
<evidence type="ECO:0000313" key="1">
    <source>
        <dbReference type="EMBL" id="MFD1192923.1"/>
    </source>
</evidence>